<feature type="region of interest" description="Disordered" evidence="1">
    <location>
        <begin position="210"/>
        <end position="300"/>
    </location>
</feature>
<keyword evidence="3" id="KW-1185">Reference proteome</keyword>
<feature type="compositionally biased region" description="Basic and acidic residues" evidence="1">
    <location>
        <begin position="138"/>
        <end position="147"/>
    </location>
</feature>
<feature type="compositionally biased region" description="Low complexity" evidence="1">
    <location>
        <begin position="160"/>
        <end position="187"/>
    </location>
</feature>
<dbReference type="OrthoDB" id="5371646at2759"/>
<dbReference type="AlphaFoldDB" id="A0A2D3VE80"/>
<protein>
    <submittedName>
        <fullName evidence="2">Uncharacterized protein</fullName>
    </submittedName>
</protein>
<dbReference type="STRING" id="112498.A0A2D3VE80"/>
<feature type="compositionally biased region" description="Basic and acidic residues" evidence="1">
    <location>
        <begin position="269"/>
        <end position="287"/>
    </location>
</feature>
<feature type="compositionally biased region" description="Polar residues" evidence="1">
    <location>
        <begin position="116"/>
        <end position="127"/>
    </location>
</feature>
<evidence type="ECO:0000313" key="2">
    <source>
        <dbReference type="EMBL" id="CZT20029.1"/>
    </source>
</evidence>
<organism evidence="2 3">
    <name type="scientific">Ramularia collo-cygni</name>
    <dbReference type="NCBI Taxonomy" id="112498"/>
    <lineage>
        <taxon>Eukaryota</taxon>
        <taxon>Fungi</taxon>
        <taxon>Dikarya</taxon>
        <taxon>Ascomycota</taxon>
        <taxon>Pezizomycotina</taxon>
        <taxon>Dothideomycetes</taxon>
        <taxon>Dothideomycetidae</taxon>
        <taxon>Mycosphaerellales</taxon>
        <taxon>Mycosphaerellaceae</taxon>
        <taxon>Ramularia</taxon>
    </lineage>
</organism>
<dbReference type="Proteomes" id="UP000225277">
    <property type="component" value="Unassembled WGS sequence"/>
</dbReference>
<feature type="compositionally biased region" description="Low complexity" evidence="1">
    <location>
        <begin position="217"/>
        <end position="227"/>
    </location>
</feature>
<name>A0A2D3VE80_9PEZI</name>
<dbReference type="EMBL" id="FJUY01000008">
    <property type="protein sequence ID" value="CZT20029.1"/>
    <property type="molecule type" value="Genomic_DNA"/>
</dbReference>
<reference evidence="2 3" key="1">
    <citation type="submission" date="2016-03" db="EMBL/GenBank/DDBJ databases">
        <authorList>
            <person name="Ploux O."/>
        </authorList>
    </citation>
    <scope>NUCLEOTIDE SEQUENCE [LARGE SCALE GENOMIC DNA]</scope>
    <source>
        <strain evidence="2 3">URUG2</strain>
    </source>
</reference>
<gene>
    <name evidence="2" type="ORF">RCC_05886</name>
</gene>
<feature type="region of interest" description="Disordered" evidence="1">
    <location>
        <begin position="102"/>
        <end position="147"/>
    </location>
</feature>
<accession>A0A2D3VE80</accession>
<proteinExistence type="predicted"/>
<sequence length="300" mass="32455">MATPPEQPWTNRERNYLLAEIIKAADPPAENLFNLIRVLNVQPRWEDIPLPTGRSLNSSRNAFEDLWRSMSSQSMVAPHTPTPLSMPAQPIKRPYPFDGMYSTGSSARAIRPRPAQSITTYPQTTNEPPAKKKRGRPTKAEQAAKEEAKLAAVAAAATASGESASAPISRLATQTPAPTQVPTTMTTHSEEVKPLMPAAARMPIAAMLTPTAHEPKSASNSGGSSSSGKRRRARSNRLEAEGGGNMYGPSHGRMDPEPDDSPARTAVLRHREESSTDAPRIDSRDLSGEADNYPRNPSPH</sequence>
<dbReference type="GeneID" id="35601033"/>
<feature type="region of interest" description="Disordered" evidence="1">
    <location>
        <begin position="160"/>
        <end position="189"/>
    </location>
</feature>
<evidence type="ECO:0000256" key="1">
    <source>
        <dbReference type="SAM" id="MobiDB-lite"/>
    </source>
</evidence>
<dbReference type="RefSeq" id="XP_023626918.1">
    <property type="nucleotide sequence ID" value="XM_023771150.1"/>
</dbReference>
<evidence type="ECO:0000313" key="3">
    <source>
        <dbReference type="Proteomes" id="UP000225277"/>
    </source>
</evidence>